<dbReference type="EMBL" id="VSRR010091633">
    <property type="protein sequence ID" value="MPC92544.1"/>
    <property type="molecule type" value="Genomic_DNA"/>
</dbReference>
<evidence type="ECO:0000313" key="3">
    <source>
        <dbReference type="Proteomes" id="UP000324222"/>
    </source>
</evidence>
<dbReference type="Proteomes" id="UP000324222">
    <property type="component" value="Unassembled WGS sequence"/>
</dbReference>
<accession>A0A5B7JJW0</accession>
<organism evidence="2 3">
    <name type="scientific">Portunus trituberculatus</name>
    <name type="common">Swimming crab</name>
    <name type="synonym">Neptunus trituberculatus</name>
    <dbReference type="NCBI Taxonomy" id="210409"/>
    <lineage>
        <taxon>Eukaryota</taxon>
        <taxon>Metazoa</taxon>
        <taxon>Ecdysozoa</taxon>
        <taxon>Arthropoda</taxon>
        <taxon>Crustacea</taxon>
        <taxon>Multicrustacea</taxon>
        <taxon>Malacostraca</taxon>
        <taxon>Eumalacostraca</taxon>
        <taxon>Eucarida</taxon>
        <taxon>Decapoda</taxon>
        <taxon>Pleocyemata</taxon>
        <taxon>Brachyura</taxon>
        <taxon>Eubrachyura</taxon>
        <taxon>Portunoidea</taxon>
        <taxon>Portunidae</taxon>
        <taxon>Portuninae</taxon>
        <taxon>Portunus</taxon>
    </lineage>
</organism>
<dbReference type="AlphaFoldDB" id="A0A5B7JJW0"/>
<comment type="caution">
    <text evidence="2">The sequence shown here is derived from an EMBL/GenBank/DDBJ whole genome shotgun (WGS) entry which is preliminary data.</text>
</comment>
<sequence length="73" mass="8289">MHNERRDRPSPDTARPAPISLPWAPGVRKMVRASHPFLPRPAPRRYRKWESLVGCLSLREGGAVETEDDGDNE</sequence>
<proteinExistence type="predicted"/>
<protein>
    <submittedName>
        <fullName evidence="2">Uncharacterized protein</fullName>
    </submittedName>
</protein>
<name>A0A5B7JJW0_PORTR</name>
<evidence type="ECO:0000256" key="1">
    <source>
        <dbReference type="SAM" id="MobiDB-lite"/>
    </source>
</evidence>
<evidence type="ECO:0000313" key="2">
    <source>
        <dbReference type="EMBL" id="MPC92544.1"/>
    </source>
</evidence>
<keyword evidence="3" id="KW-1185">Reference proteome</keyword>
<reference evidence="2 3" key="1">
    <citation type="submission" date="2019-05" db="EMBL/GenBank/DDBJ databases">
        <title>Another draft genome of Portunus trituberculatus and its Hox gene families provides insights of decapod evolution.</title>
        <authorList>
            <person name="Jeong J.-H."/>
            <person name="Song I."/>
            <person name="Kim S."/>
            <person name="Choi T."/>
            <person name="Kim D."/>
            <person name="Ryu S."/>
            <person name="Kim W."/>
        </authorList>
    </citation>
    <scope>NUCLEOTIDE SEQUENCE [LARGE SCALE GENOMIC DNA]</scope>
    <source>
        <tissue evidence="2">Muscle</tissue>
    </source>
</reference>
<feature type="compositionally biased region" description="Basic and acidic residues" evidence="1">
    <location>
        <begin position="1"/>
        <end position="10"/>
    </location>
</feature>
<feature type="region of interest" description="Disordered" evidence="1">
    <location>
        <begin position="1"/>
        <end position="22"/>
    </location>
</feature>
<gene>
    <name evidence="2" type="ORF">E2C01_087637</name>
</gene>